<proteinExistence type="predicted"/>
<dbReference type="Proteomes" id="UP000054693">
    <property type="component" value="Unassembled WGS sequence"/>
</dbReference>
<dbReference type="PATRIC" id="fig|40335.7.peg.1712"/>
<evidence type="ECO:0000313" key="1">
    <source>
        <dbReference type="EMBL" id="KTD73766.1"/>
    </source>
</evidence>
<protein>
    <submittedName>
        <fullName evidence="1">Uncharacterized protein</fullName>
    </submittedName>
</protein>
<organism evidence="1 2">
    <name type="scientific">Legionella tucsonensis</name>
    <dbReference type="NCBI Taxonomy" id="40335"/>
    <lineage>
        <taxon>Bacteria</taxon>
        <taxon>Pseudomonadati</taxon>
        <taxon>Pseudomonadota</taxon>
        <taxon>Gammaproteobacteria</taxon>
        <taxon>Legionellales</taxon>
        <taxon>Legionellaceae</taxon>
        <taxon>Legionella</taxon>
    </lineage>
</organism>
<keyword evidence="2" id="KW-1185">Reference proteome</keyword>
<dbReference type="EMBL" id="LNZA01000001">
    <property type="protein sequence ID" value="KTD73766.1"/>
    <property type="molecule type" value="Genomic_DNA"/>
</dbReference>
<sequence>MLKRAEDRLKSKSSSVMEKIGTTVSMVKASPLGLGQHCERLAEFLLEERFLYFNLFLFFENKL</sequence>
<comment type="caution">
    <text evidence="1">The sequence shown here is derived from an EMBL/GenBank/DDBJ whole genome shotgun (WGS) entry which is preliminary data.</text>
</comment>
<accession>A0A0W0ZXL7</accession>
<gene>
    <name evidence="1" type="ORF">Ltuc_1613</name>
</gene>
<name>A0A0W0ZXL7_9GAMM</name>
<dbReference type="RefSeq" id="WP_058520767.1">
    <property type="nucleotide sequence ID" value="NZ_CAAAIP010000008.1"/>
</dbReference>
<evidence type="ECO:0000313" key="2">
    <source>
        <dbReference type="Proteomes" id="UP000054693"/>
    </source>
</evidence>
<dbReference type="AlphaFoldDB" id="A0A0W0ZXL7"/>
<reference evidence="1 2" key="1">
    <citation type="submission" date="2015-11" db="EMBL/GenBank/DDBJ databases">
        <title>Genomic analysis of 38 Legionella species identifies large and diverse effector repertoires.</title>
        <authorList>
            <person name="Burstein D."/>
            <person name="Amaro F."/>
            <person name="Zusman T."/>
            <person name="Lifshitz Z."/>
            <person name="Cohen O."/>
            <person name="Gilbert J.A."/>
            <person name="Pupko T."/>
            <person name="Shuman H.A."/>
            <person name="Segal G."/>
        </authorList>
    </citation>
    <scope>NUCLEOTIDE SEQUENCE [LARGE SCALE GENOMIC DNA]</scope>
    <source>
        <strain evidence="1 2">ATCC 49180</strain>
    </source>
</reference>